<sequence length="60" mass="7252">MCNQSKNHISINKKKLFLPLQDKFFMPKYYIQSVIQNNYVKLNHKPHNTSDPEYKHSYIP</sequence>
<evidence type="ECO:0000313" key="1">
    <source>
        <dbReference type="EMBL" id="JAD82715.1"/>
    </source>
</evidence>
<organism evidence="1">
    <name type="scientific">Arundo donax</name>
    <name type="common">Giant reed</name>
    <name type="synonym">Donax arundinaceus</name>
    <dbReference type="NCBI Taxonomy" id="35708"/>
    <lineage>
        <taxon>Eukaryota</taxon>
        <taxon>Viridiplantae</taxon>
        <taxon>Streptophyta</taxon>
        <taxon>Embryophyta</taxon>
        <taxon>Tracheophyta</taxon>
        <taxon>Spermatophyta</taxon>
        <taxon>Magnoliopsida</taxon>
        <taxon>Liliopsida</taxon>
        <taxon>Poales</taxon>
        <taxon>Poaceae</taxon>
        <taxon>PACMAD clade</taxon>
        <taxon>Arundinoideae</taxon>
        <taxon>Arundineae</taxon>
        <taxon>Arundo</taxon>
    </lineage>
</organism>
<protein>
    <submittedName>
        <fullName evidence="1">Pco136400</fullName>
    </submittedName>
</protein>
<reference evidence="1" key="2">
    <citation type="journal article" date="2015" name="Data Brief">
        <title>Shoot transcriptome of the giant reed, Arundo donax.</title>
        <authorList>
            <person name="Barrero R.A."/>
            <person name="Guerrero F.D."/>
            <person name="Moolhuijzen P."/>
            <person name="Goolsby J.A."/>
            <person name="Tidwell J."/>
            <person name="Bellgard S.E."/>
            <person name="Bellgard M.I."/>
        </authorList>
    </citation>
    <scope>NUCLEOTIDE SEQUENCE</scope>
    <source>
        <tissue evidence="1">Shoot tissue taken approximately 20 cm above the soil surface</tissue>
    </source>
</reference>
<proteinExistence type="predicted"/>
<dbReference type="AlphaFoldDB" id="A0A0A9DAN5"/>
<reference evidence="1" key="1">
    <citation type="submission" date="2014-09" db="EMBL/GenBank/DDBJ databases">
        <authorList>
            <person name="Magalhaes I.L.F."/>
            <person name="Oliveira U."/>
            <person name="Santos F.R."/>
            <person name="Vidigal T.H.D.A."/>
            <person name="Brescovit A.D."/>
            <person name="Santos A.J."/>
        </authorList>
    </citation>
    <scope>NUCLEOTIDE SEQUENCE</scope>
    <source>
        <tissue evidence="1">Shoot tissue taken approximately 20 cm above the soil surface</tissue>
    </source>
</reference>
<accession>A0A0A9DAN5</accession>
<name>A0A0A9DAN5_ARUDO</name>
<dbReference type="EMBL" id="GBRH01215180">
    <property type="protein sequence ID" value="JAD82715.1"/>
    <property type="molecule type" value="Transcribed_RNA"/>
</dbReference>